<name>A0A138ZZJ8_GONPJ</name>
<dbReference type="InterPro" id="IPR006461">
    <property type="entry name" value="PLAC_motif_containing"/>
</dbReference>
<reference evidence="1 2" key="1">
    <citation type="journal article" date="2015" name="Genome Biol. Evol.">
        <title>Phylogenomic analyses indicate that early fungi evolved digesting cell walls of algal ancestors of land plants.</title>
        <authorList>
            <person name="Chang Y."/>
            <person name="Wang S."/>
            <person name="Sekimoto S."/>
            <person name="Aerts A.L."/>
            <person name="Choi C."/>
            <person name="Clum A."/>
            <person name="LaButti K.M."/>
            <person name="Lindquist E.A."/>
            <person name="Yee Ngan C."/>
            <person name="Ohm R.A."/>
            <person name="Salamov A.A."/>
            <person name="Grigoriev I.V."/>
            <person name="Spatafora J.W."/>
            <person name="Berbee M.L."/>
        </authorList>
    </citation>
    <scope>NUCLEOTIDE SEQUENCE [LARGE SCALE GENOMIC DNA]</scope>
    <source>
        <strain evidence="1 2">JEL478</strain>
    </source>
</reference>
<dbReference type="STRING" id="1344416.A0A138ZZJ8"/>
<evidence type="ECO:0000313" key="2">
    <source>
        <dbReference type="Proteomes" id="UP000070544"/>
    </source>
</evidence>
<dbReference type="NCBIfam" id="TIGR01571">
    <property type="entry name" value="A_thal_Cys_rich"/>
    <property type="match status" value="1"/>
</dbReference>
<keyword evidence="2" id="KW-1185">Reference proteome</keyword>
<protein>
    <submittedName>
        <fullName evidence="1">PLAC8-domain-containing protein</fullName>
    </submittedName>
</protein>
<proteinExistence type="predicted"/>
<dbReference type="EMBL" id="KQ965844">
    <property type="protein sequence ID" value="KXS09920.1"/>
    <property type="molecule type" value="Genomic_DNA"/>
</dbReference>
<dbReference type="PANTHER" id="PTHR15907">
    <property type="entry name" value="DUF614 FAMILY PROTEIN-RELATED"/>
    <property type="match status" value="1"/>
</dbReference>
<dbReference type="Pfam" id="PF04749">
    <property type="entry name" value="PLAC8"/>
    <property type="match status" value="1"/>
</dbReference>
<sequence length="135" mass="14824">MLHLPHRQAQARSWDKPLFDVVDDLETFIISWFVPCIPHGKISEAEGLGDCVTQGAIYGALSVCCGLSCIVGMQRREAVRRARNIPGDQVEDLVSVCCCPCFALTQETNEIKKYPAVKAYAPQPAPIQMAPPTSH</sequence>
<dbReference type="Proteomes" id="UP000070544">
    <property type="component" value="Unassembled WGS sequence"/>
</dbReference>
<dbReference type="AlphaFoldDB" id="A0A138ZZJ8"/>
<evidence type="ECO:0000313" key="1">
    <source>
        <dbReference type="EMBL" id="KXS09920.1"/>
    </source>
</evidence>
<accession>A0A138ZZJ8</accession>
<gene>
    <name evidence="1" type="ORF">M427DRAFT_74821</name>
</gene>
<dbReference type="OrthoDB" id="1045822at2759"/>
<organism evidence="1 2">
    <name type="scientific">Gonapodya prolifera (strain JEL478)</name>
    <name type="common">Monoblepharis prolifera</name>
    <dbReference type="NCBI Taxonomy" id="1344416"/>
    <lineage>
        <taxon>Eukaryota</taxon>
        <taxon>Fungi</taxon>
        <taxon>Fungi incertae sedis</taxon>
        <taxon>Chytridiomycota</taxon>
        <taxon>Chytridiomycota incertae sedis</taxon>
        <taxon>Monoblepharidomycetes</taxon>
        <taxon>Monoblepharidales</taxon>
        <taxon>Gonapodyaceae</taxon>
        <taxon>Gonapodya</taxon>
    </lineage>
</organism>